<name>A0A2I0GNA6_PUNGR</name>
<dbReference type="STRING" id="22663.A0A2I0GNA6"/>
<protein>
    <recommendedName>
        <fullName evidence="1">Reverse transcriptase Ty1/copia-type domain-containing protein</fullName>
    </recommendedName>
</protein>
<dbReference type="AlphaFoldDB" id="A0A2I0GNA6"/>
<dbReference type="InterPro" id="IPR013103">
    <property type="entry name" value="RVT_2"/>
</dbReference>
<evidence type="ECO:0000313" key="3">
    <source>
        <dbReference type="Proteomes" id="UP000233551"/>
    </source>
</evidence>
<dbReference type="Pfam" id="PF07727">
    <property type="entry name" value="RVT_2"/>
    <property type="match status" value="1"/>
</dbReference>
<dbReference type="SUPFAM" id="SSF56672">
    <property type="entry name" value="DNA/RNA polymerases"/>
    <property type="match status" value="1"/>
</dbReference>
<dbReference type="EMBL" id="PGOL01044814">
    <property type="protein sequence ID" value="PKH65048.1"/>
    <property type="molecule type" value="Genomic_DNA"/>
</dbReference>
<gene>
    <name evidence="2" type="ORF">CRG98_050175</name>
</gene>
<keyword evidence="3" id="KW-1185">Reference proteome</keyword>
<comment type="caution">
    <text evidence="2">The sequence shown here is derived from an EMBL/GenBank/DDBJ whole genome shotgun (WGS) entry which is preliminary data.</text>
</comment>
<organism evidence="2 3">
    <name type="scientific">Punica granatum</name>
    <name type="common">Pomegranate</name>
    <dbReference type="NCBI Taxonomy" id="22663"/>
    <lineage>
        <taxon>Eukaryota</taxon>
        <taxon>Viridiplantae</taxon>
        <taxon>Streptophyta</taxon>
        <taxon>Embryophyta</taxon>
        <taxon>Tracheophyta</taxon>
        <taxon>Spermatophyta</taxon>
        <taxon>Magnoliopsida</taxon>
        <taxon>eudicotyledons</taxon>
        <taxon>Gunneridae</taxon>
        <taxon>Pentapetalae</taxon>
        <taxon>rosids</taxon>
        <taxon>malvids</taxon>
        <taxon>Myrtales</taxon>
        <taxon>Lythraceae</taxon>
        <taxon>Punica</taxon>
    </lineage>
</organism>
<evidence type="ECO:0000313" key="2">
    <source>
        <dbReference type="EMBL" id="PKH65048.1"/>
    </source>
</evidence>
<dbReference type="Proteomes" id="UP000233551">
    <property type="component" value="Unassembled WGS sequence"/>
</dbReference>
<proteinExistence type="predicted"/>
<dbReference type="InterPro" id="IPR043502">
    <property type="entry name" value="DNA/RNA_pol_sf"/>
</dbReference>
<accession>A0A2I0GNA6</accession>
<evidence type="ECO:0000259" key="1">
    <source>
        <dbReference type="Pfam" id="PF07727"/>
    </source>
</evidence>
<sequence length="112" mass="13143">MLKSIRIMLVVVAHYDYEVWQMDVKSAFLNGYIEEDIFMDQPKGFESKDKAKVCKLKRSIYGLKQASRSWNRRFDEVIKSFGFIKNEDEPCVYKKASGSMIAFLVLYVMTFC</sequence>
<feature type="domain" description="Reverse transcriptase Ty1/copia-type" evidence="1">
    <location>
        <begin position="2"/>
        <end position="108"/>
    </location>
</feature>
<reference evidence="2 3" key="1">
    <citation type="submission" date="2017-11" db="EMBL/GenBank/DDBJ databases">
        <title>De-novo sequencing of pomegranate (Punica granatum L.) genome.</title>
        <authorList>
            <person name="Akparov Z."/>
            <person name="Amiraslanov A."/>
            <person name="Hajiyeva S."/>
            <person name="Abbasov M."/>
            <person name="Kaur K."/>
            <person name="Hamwieh A."/>
            <person name="Solovyev V."/>
            <person name="Salamov A."/>
            <person name="Braich B."/>
            <person name="Kosarev P."/>
            <person name="Mahmoud A."/>
            <person name="Hajiyev E."/>
            <person name="Babayeva S."/>
            <person name="Izzatullayeva V."/>
            <person name="Mammadov A."/>
            <person name="Mammadov A."/>
            <person name="Sharifova S."/>
            <person name="Ojaghi J."/>
            <person name="Eynullazada K."/>
            <person name="Bayramov B."/>
            <person name="Abdulazimova A."/>
            <person name="Shahmuradov I."/>
        </authorList>
    </citation>
    <scope>NUCLEOTIDE SEQUENCE [LARGE SCALE GENOMIC DNA]</scope>
    <source>
        <strain evidence="3">cv. AG2017</strain>
        <tissue evidence="2">Leaf</tissue>
    </source>
</reference>